<comment type="caution">
    <text evidence="1">The sequence shown here is derived from an EMBL/GenBank/DDBJ whole genome shotgun (WGS) entry which is preliminary data.</text>
</comment>
<name>A0ACB8FVQ0_9SAUR</name>
<proteinExistence type="predicted"/>
<protein>
    <submittedName>
        <fullName evidence="1">Uncharacterized protein</fullName>
    </submittedName>
</protein>
<dbReference type="Proteomes" id="UP000827872">
    <property type="component" value="Linkage Group LG11"/>
</dbReference>
<reference evidence="1" key="1">
    <citation type="submission" date="2021-08" db="EMBL/GenBank/DDBJ databases">
        <title>The first chromosome-level gecko genome reveals the dynamic sex chromosomes of Neotropical dwarf geckos (Sphaerodactylidae: Sphaerodactylus).</title>
        <authorList>
            <person name="Pinto B.J."/>
            <person name="Keating S.E."/>
            <person name="Gamble T."/>
        </authorList>
    </citation>
    <scope>NUCLEOTIDE SEQUENCE</scope>
    <source>
        <strain evidence="1">TG3544</strain>
    </source>
</reference>
<accession>A0ACB8FVQ0</accession>
<sequence length="1317" mass="148188">MLDPRNVLEKELSEESCELEAAAVLPASCLQNLGSSNWKDRISCLEAFEKTVEKMEKNQVPCQALVRLLDKEPGWEETKLQVVQKKLQIVTLIAQKGNFSKTTAQFVLENLVDKIGDVICGNNSKEALTAVAEACGLPWTAERVSEAAFSRDCPRTHSETLNWLTSSIQDFGFDGMEAKTFIHYMKCALVAVHPDVRTSAFNLLGVMYLYVGAPLRTFFEDEKPLLLSQIDAEFEKVKGKSLPPPTRGRCKFCRDTGNEQRGGDAQLCKRTYAVDLSKRISTMLMLKMQDPSWKIRREGLEELSRILSEVKSIQPNIGDLPSALKNCLQDSNKAIVKQTLVILQQLARAMGPGIKYHIKTLGIPLIAVFRDSKSNVRAVALKTVETWAEQTGMKEWLDEEDLSVDLKKENCPQKQGILGWLAEKLPSPNSASTELVRCLPHLYLSLEDCHEETRKAAHEAVPFFLLHLGFEKMTEVAGKLKPASREKVLLMLENTKSEWPTKSAIHLGNPLSKLPRSKPWPNSASPQQCIPDSFLAENVGSTELNQEAKKVKEGTIPKSKKMLGMKTKHGMKEDSSMVGPVFMIVPKAKEQRMKDEKGLKVLRWNFSTPSSKYVEQLKAQMGSCLSSTLQEELFHSNFQHHIKALAIMTKHLEEEKDGVISCLDLILKWLTLRLFDTNTWVLMKSLEYLKRLFDLLIQENYQLTENEASSFLPYLLLKMGATKESILKEVQAIVKQTILIYPVSKIFCFLLEGAKGKNPSQKMGCLEELGWLLKEYGPHVCQPNPRKALKTIISLTGDSNNAVHSAALRVIATARDVYGSEVFKAIAGISEKHMNLLEDSIREEELRRLKEEKVSTQVFNLSVRLGSVESSKRSYGISNHPEEEYLAPQQDRTQTKNDSSITVCQSPKWSDNVPSTVCHESQSGSNINMIICHVASGNISSSIKALSEIQEILRQEDKANAMSGHTNQFLIATLRQLTFIQRFRMAAEEETEKGNVIELYSSIIRCIISLFKVDSLAQETSAGVLKDLMNILITLLLDSPAEDLPEVQEVTQSISLLMTMVLERSDQTRILSSLLALLCESLLSSNNLPAFSEVVAKCTWKTARLLPQTIGSINLGQILLDVHIFMKAFPEEKLKQYQSHIPLRALNTLLHTLCKLKGSEILDHLTLIEDRDESELKAYLGKMIRHSAEQDTVDSKKEYSGPAEDKVNTTLVDIFKKINCKETARAGLEELYEHKKEYPETDLEPFLKNCSLLFRSYVKHGLAVMRLEREKANRVDDFLFWLHALSAMLYSRSSGAEKAKCLTRRKPLQDSMAGLLH</sequence>
<organism evidence="1 2">
    <name type="scientific">Sphaerodactylus townsendi</name>
    <dbReference type="NCBI Taxonomy" id="933632"/>
    <lineage>
        <taxon>Eukaryota</taxon>
        <taxon>Metazoa</taxon>
        <taxon>Chordata</taxon>
        <taxon>Craniata</taxon>
        <taxon>Vertebrata</taxon>
        <taxon>Euteleostomi</taxon>
        <taxon>Lepidosauria</taxon>
        <taxon>Squamata</taxon>
        <taxon>Bifurcata</taxon>
        <taxon>Gekkota</taxon>
        <taxon>Sphaerodactylidae</taxon>
        <taxon>Sphaerodactylus</taxon>
    </lineage>
</organism>
<gene>
    <name evidence="1" type="ORF">K3G42_017888</name>
</gene>
<keyword evidence="2" id="KW-1185">Reference proteome</keyword>
<evidence type="ECO:0000313" key="1">
    <source>
        <dbReference type="EMBL" id="KAH8011044.1"/>
    </source>
</evidence>
<dbReference type="EMBL" id="CM037624">
    <property type="protein sequence ID" value="KAH8011044.1"/>
    <property type="molecule type" value="Genomic_DNA"/>
</dbReference>
<evidence type="ECO:0000313" key="2">
    <source>
        <dbReference type="Proteomes" id="UP000827872"/>
    </source>
</evidence>